<name>A0A2P2NKN6_RHIMU</name>
<proteinExistence type="predicted"/>
<dbReference type="EMBL" id="GGEC01062587">
    <property type="protein sequence ID" value="MBX43071.1"/>
    <property type="molecule type" value="Transcribed_RNA"/>
</dbReference>
<organism evidence="1">
    <name type="scientific">Rhizophora mucronata</name>
    <name type="common">Asiatic mangrove</name>
    <dbReference type="NCBI Taxonomy" id="61149"/>
    <lineage>
        <taxon>Eukaryota</taxon>
        <taxon>Viridiplantae</taxon>
        <taxon>Streptophyta</taxon>
        <taxon>Embryophyta</taxon>
        <taxon>Tracheophyta</taxon>
        <taxon>Spermatophyta</taxon>
        <taxon>Magnoliopsida</taxon>
        <taxon>eudicotyledons</taxon>
        <taxon>Gunneridae</taxon>
        <taxon>Pentapetalae</taxon>
        <taxon>rosids</taxon>
        <taxon>fabids</taxon>
        <taxon>Malpighiales</taxon>
        <taxon>Rhizophoraceae</taxon>
        <taxon>Rhizophora</taxon>
    </lineage>
</organism>
<dbReference type="AlphaFoldDB" id="A0A2P2NKN6"/>
<evidence type="ECO:0000313" key="1">
    <source>
        <dbReference type="EMBL" id="MBX43071.1"/>
    </source>
</evidence>
<sequence>MLMICLLESLTILESARTLIKPKP</sequence>
<reference evidence="1" key="1">
    <citation type="submission" date="2018-02" db="EMBL/GenBank/DDBJ databases">
        <title>Rhizophora mucronata_Transcriptome.</title>
        <authorList>
            <person name="Meera S.P."/>
            <person name="Sreeshan A."/>
            <person name="Augustine A."/>
        </authorList>
    </citation>
    <scope>NUCLEOTIDE SEQUENCE</scope>
    <source>
        <tissue evidence="1">Leaf</tissue>
    </source>
</reference>
<protein>
    <submittedName>
        <fullName evidence="1">Uncharacterized protein</fullName>
    </submittedName>
</protein>
<accession>A0A2P2NKN6</accession>